<proteinExistence type="predicted"/>
<dbReference type="PANTHER" id="PTHR33905">
    <property type="entry name" value="CST COMPLEX SUBUNIT TEN1"/>
    <property type="match status" value="1"/>
</dbReference>
<dbReference type="PANTHER" id="PTHR33905:SF1">
    <property type="entry name" value="CST COMPLEX SUBUNIT TEN1"/>
    <property type="match status" value="1"/>
</dbReference>
<dbReference type="GO" id="GO:0042162">
    <property type="term" value="F:telomeric DNA binding"/>
    <property type="evidence" value="ECO:0007669"/>
    <property type="project" value="TreeGrafter"/>
</dbReference>
<name>A0AAJ7SSP4_PETMA</name>
<dbReference type="Proteomes" id="UP001318040">
    <property type="component" value="Chromosome 7"/>
</dbReference>
<dbReference type="AlphaFoldDB" id="A0AAJ7SSP4"/>
<dbReference type="GO" id="GO:1990879">
    <property type="term" value="C:CST complex"/>
    <property type="evidence" value="ECO:0007669"/>
    <property type="project" value="InterPro"/>
</dbReference>
<sequence>MSMATRFNRALPRPGIFRFLWELEGGGPTDGEVQSVRTIGRMVLYDAVLSRARITMVNGTEYHKLWVDTSLIEPFTTRMGGLYLFLGEIERLTDEERPLLKARVVQCVDGVDLPALEQALKDQRRYLATREGSEMS</sequence>
<dbReference type="InterPro" id="IPR029146">
    <property type="entry name" value="Ten1_animal_plant"/>
</dbReference>
<dbReference type="KEGG" id="pmrn:116939946"/>
<dbReference type="GeneID" id="116939946"/>
<evidence type="ECO:0000313" key="1">
    <source>
        <dbReference type="Proteomes" id="UP001318040"/>
    </source>
</evidence>
<dbReference type="GO" id="GO:0003697">
    <property type="term" value="F:single-stranded DNA binding"/>
    <property type="evidence" value="ECO:0007669"/>
    <property type="project" value="InterPro"/>
</dbReference>
<dbReference type="RefSeq" id="XP_032804913.1">
    <property type="nucleotide sequence ID" value="XM_032949022.1"/>
</dbReference>
<dbReference type="Pfam" id="PF15490">
    <property type="entry name" value="Ten1_2"/>
    <property type="match status" value="1"/>
</dbReference>
<dbReference type="GO" id="GO:0032211">
    <property type="term" value="P:negative regulation of telomere maintenance via telomerase"/>
    <property type="evidence" value="ECO:0007669"/>
    <property type="project" value="TreeGrafter"/>
</dbReference>
<dbReference type="Gene3D" id="2.40.50.140">
    <property type="entry name" value="Nucleic acid-binding proteins"/>
    <property type="match status" value="1"/>
</dbReference>
<keyword evidence="1" id="KW-1185">Reference proteome</keyword>
<evidence type="ECO:0000313" key="2">
    <source>
        <dbReference type="RefSeq" id="XP_032804913.1"/>
    </source>
</evidence>
<dbReference type="InterPro" id="IPR012340">
    <property type="entry name" value="NA-bd_OB-fold"/>
</dbReference>
<gene>
    <name evidence="2" type="primary">TEN1</name>
</gene>
<accession>A0AAJ7SSP4</accession>
<dbReference type="CTD" id="100134934"/>
<dbReference type="GO" id="GO:0010521">
    <property type="term" value="F:telomerase inhibitor activity"/>
    <property type="evidence" value="ECO:0007669"/>
    <property type="project" value="TreeGrafter"/>
</dbReference>
<protein>
    <submittedName>
        <fullName evidence="2">CST complex subunit TEN1 isoform X1</fullName>
    </submittedName>
</protein>
<organism evidence="1 2">
    <name type="scientific">Petromyzon marinus</name>
    <name type="common">Sea lamprey</name>
    <dbReference type="NCBI Taxonomy" id="7757"/>
    <lineage>
        <taxon>Eukaryota</taxon>
        <taxon>Metazoa</taxon>
        <taxon>Chordata</taxon>
        <taxon>Craniata</taxon>
        <taxon>Vertebrata</taxon>
        <taxon>Cyclostomata</taxon>
        <taxon>Hyperoartia</taxon>
        <taxon>Petromyzontiformes</taxon>
        <taxon>Petromyzontidae</taxon>
        <taxon>Petromyzon</taxon>
    </lineage>
</organism>
<reference evidence="2" key="1">
    <citation type="submission" date="2025-08" db="UniProtKB">
        <authorList>
            <consortium name="RefSeq"/>
        </authorList>
    </citation>
    <scope>IDENTIFICATION</scope>
    <source>
        <tissue evidence="2">Sperm</tissue>
    </source>
</reference>